<comment type="catalytic activity">
    <reaction evidence="3 4">
        <text>(R)-4'-phosphopantothenate + L-cysteine + CTP = N-[(R)-4-phosphopantothenoyl]-L-cysteine + CMP + diphosphate + H(+)</text>
        <dbReference type="Rhea" id="RHEA:19397"/>
        <dbReference type="ChEBI" id="CHEBI:10986"/>
        <dbReference type="ChEBI" id="CHEBI:15378"/>
        <dbReference type="ChEBI" id="CHEBI:33019"/>
        <dbReference type="ChEBI" id="CHEBI:35235"/>
        <dbReference type="ChEBI" id="CHEBI:37563"/>
        <dbReference type="ChEBI" id="CHEBI:59458"/>
        <dbReference type="ChEBI" id="CHEBI:60377"/>
        <dbReference type="EC" id="6.3.2.5"/>
    </reaction>
</comment>
<dbReference type="GO" id="GO:0004632">
    <property type="term" value="F:phosphopantothenate--cysteine ligase activity"/>
    <property type="evidence" value="ECO:0007669"/>
    <property type="project" value="UniProtKB-UniRule"/>
</dbReference>
<evidence type="ECO:0000256" key="3">
    <source>
        <dbReference type="HAMAP-Rule" id="MF_02225"/>
    </source>
</evidence>
<dbReference type="InterPro" id="IPR005252">
    <property type="entry name" value="CoaBC"/>
</dbReference>
<feature type="binding site" evidence="3">
    <location>
        <position position="343"/>
    </location>
    <ligand>
        <name>CTP</name>
        <dbReference type="ChEBI" id="CHEBI:37563"/>
    </ligand>
</feature>
<feature type="domain" description="Flavoprotein" evidence="5">
    <location>
        <begin position="7"/>
        <end position="179"/>
    </location>
</feature>
<gene>
    <name evidence="3 7" type="primary">coaBC</name>
    <name evidence="7" type="ORF">IAB37_07480</name>
</gene>
<dbReference type="AlphaFoldDB" id="A0A9D1DYB8"/>
<comment type="pathway">
    <text evidence="3 4">Cofactor biosynthesis; coenzyme A biosynthesis; CoA from (R)-pantothenate: step 2/5.</text>
</comment>
<dbReference type="NCBIfam" id="TIGR00521">
    <property type="entry name" value="coaBC_dfp"/>
    <property type="match status" value="1"/>
</dbReference>
<dbReference type="Pfam" id="PF04127">
    <property type="entry name" value="DFP"/>
    <property type="match status" value="1"/>
</dbReference>
<dbReference type="InterPro" id="IPR036551">
    <property type="entry name" value="Flavin_trans-like"/>
</dbReference>
<dbReference type="EC" id="4.1.1.36" evidence="3"/>
<comment type="pathway">
    <text evidence="3 4">Cofactor biosynthesis; coenzyme A biosynthesis; CoA from (R)-pantothenate: step 3/5.</text>
</comment>
<dbReference type="GO" id="GO:0046872">
    <property type="term" value="F:metal ion binding"/>
    <property type="evidence" value="ECO:0007669"/>
    <property type="project" value="UniProtKB-KW"/>
</dbReference>
<feature type="region of interest" description="Phosphopantothenoylcysteine decarboxylase" evidence="3">
    <location>
        <begin position="1"/>
        <end position="191"/>
    </location>
</feature>
<dbReference type="InterPro" id="IPR007085">
    <property type="entry name" value="DNA/pantothenate-metab_flavo_C"/>
</dbReference>
<dbReference type="InterPro" id="IPR035929">
    <property type="entry name" value="CoaB-like_sf"/>
</dbReference>
<evidence type="ECO:0000313" key="8">
    <source>
        <dbReference type="Proteomes" id="UP000824241"/>
    </source>
</evidence>
<comment type="function">
    <text evidence="4">Catalyzes two steps in the biosynthesis of coenzyme A. In the first step cysteine is conjugated to 4'-phosphopantothenate to form 4-phosphopantothenoylcysteine, in the latter compound is decarboxylated to form 4'-phosphopantotheine.</text>
</comment>
<keyword evidence="2 3" id="KW-0456">Lyase</keyword>
<proteinExistence type="inferred from homology"/>
<accession>A0A9D1DYB8</accession>
<dbReference type="GO" id="GO:0071513">
    <property type="term" value="C:phosphopantothenoylcysteine decarboxylase complex"/>
    <property type="evidence" value="ECO:0007669"/>
    <property type="project" value="TreeGrafter"/>
</dbReference>
<dbReference type="EC" id="6.3.2.5" evidence="3"/>
<dbReference type="Pfam" id="PF02441">
    <property type="entry name" value="Flavoprotein"/>
    <property type="match status" value="1"/>
</dbReference>
<feature type="binding site" evidence="3">
    <location>
        <position position="325"/>
    </location>
    <ligand>
        <name>CTP</name>
        <dbReference type="ChEBI" id="CHEBI:37563"/>
    </ligand>
</feature>
<feature type="binding site" evidence="3">
    <location>
        <position position="290"/>
    </location>
    <ligand>
        <name>CTP</name>
        <dbReference type="ChEBI" id="CHEBI:37563"/>
    </ligand>
</feature>
<evidence type="ECO:0000256" key="1">
    <source>
        <dbReference type="ARBA" id="ARBA00022793"/>
    </source>
</evidence>
<feature type="binding site" evidence="3">
    <location>
        <position position="280"/>
    </location>
    <ligand>
        <name>CTP</name>
        <dbReference type="ChEBI" id="CHEBI:37563"/>
    </ligand>
</feature>
<evidence type="ECO:0000259" key="5">
    <source>
        <dbReference type="Pfam" id="PF02441"/>
    </source>
</evidence>
<dbReference type="PANTHER" id="PTHR14359">
    <property type="entry name" value="HOMO-OLIGOMERIC FLAVIN CONTAINING CYS DECARBOXYLASE FAMILY"/>
    <property type="match status" value="1"/>
</dbReference>
<reference evidence="7" key="1">
    <citation type="submission" date="2020-10" db="EMBL/GenBank/DDBJ databases">
        <authorList>
            <person name="Gilroy R."/>
        </authorList>
    </citation>
    <scope>NUCLEOTIDE SEQUENCE</scope>
    <source>
        <strain evidence="7">CHK189-12415</strain>
    </source>
</reference>
<protein>
    <recommendedName>
        <fullName evidence="3">Coenzyme A biosynthesis bifunctional protein CoaBC</fullName>
    </recommendedName>
    <alternativeName>
        <fullName evidence="3">DNA/pantothenate metabolism flavoprotein</fullName>
    </alternativeName>
    <alternativeName>
        <fullName evidence="3">Phosphopantothenoylcysteine synthetase/decarboxylase</fullName>
        <shortName evidence="3">PPCS-PPCDC</shortName>
    </alternativeName>
    <domain>
        <recommendedName>
            <fullName evidence="3">Phosphopantothenoylcysteine decarboxylase</fullName>
            <shortName evidence="3">PPC decarboxylase</shortName>
            <shortName evidence="3">PPC-DC</shortName>
            <ecNumber evidence="3">4.1.1.36</ecNumber>
        </recommendedName>
        <alternativeName>
            <fullName evidence="3">CoaC</fullName>
        </alternativeName>
    </domain>
    <domain>
        <recommendedName>
            <fullName evidence="3">Phosphopantothenate--cysteine ligase</fullName>
            <ecNumber evidence="3">6.3.2.5</ecNumber>
        </recommendedName>
        <alternativeName>
            <fullName evidence="3">CoaB</fullName>
        </alternativeName>
        <alternativeName>
            <fullName evidence="3">Phosphopantothenoylcysteine synthetase</fullName>
            <shortName evidence="3">PPC synthetase</shortName>
            <shortName evidence="3">PPC-S</shortName>
        </alternativeName>
    </domain>
</protein>
<feature type="active site" description="Proton donor" evidence="3">
    <location>
        <position position="159"/>
    </location>
</feature>
<dbReference type="SUPFAM" id="SSF102645">
    <property type="entry name" value="CoaB-like"/>
    <property type="match status" value="1"/>
</dbReference>
<feature type="domain" description="DNA/pantothenate metabolism flavoprotein C-terminal" evidence="6">
    <location>
        <begin position="187"/>
        <end position="395"/>
    </location>
</feature>
<name>A0A9D1DYB8_9FIRM</name>
<dbReference type="HAMAP" id="MF_02225">
    <property type="entry name" value="CoaBC"/>
    <property type="match status" value="1"/>
</dbReference>
<dbReference type="InterPro" id="IPR003382">
    <property type="entry name" value="Flavoprotein"/>
</dbReference>
<keyword evidence="3 4" id="KW-0288">FMN</keyword>
<comment type="cofactor">
    <cofactor evidence="3">
        <name>FMN</name>
        <dbReference type="ChEBI" id="CHEBI:58210"/>
    </cofactor>
    <text evidence="3">Binds 1 FMN per subunit.</text>
</comment>
<comment type="similarity">
    <text evidence="3 4">In the C-terminal section; belongs to the PPC synthetase family.</text>
</comment>
<dbReference type="GO" id="GO:0015937">
    <property type="term" value="P:coenzyme A biosynthetic process"/>
    <property type="evidence" value="ECO:0007669"/>
    <property type="project" value="UniProtKB-UniRule"/>
</dbReference>
<keyword evidence="3" id="KW-0511">Multifunctional enzyme</keyword>
<comment type="cofactor">
    <cofactor evidence="3">
        <name>Mg(2+)</name>
        <dbReference type="ChEBI" id="CHEBI:18420"/>
    </cofactor>
</comment>
<keyword evidence="3" id="KW-0460">Magnesium</keyword>
<dbReference type="PANTHER" id="PTHR14359:SF6">
    <property type="entry name" value="PHOSPHOPANTOTHENOYLCYSTEINE DECARBOXYLASE"/>
    <property type="match status" value="1"/>
</dbReference>
<comment type="similarity">
    <text evidence="3 4">In the N-terminal section; belongs to the HFCD (homo-oligomeric flavin containing Cys decarboxylase) superfamily.</text>
</comment>
<keyword evidence="3 4" id="KW-0436">Ligase</keyword>
<keyword evidence="1 3" id="KW-0210">Decarboxylase</keyword>
<dbReference type="GO" id="GO:0010181">
    <property type="term" value="F:FMN binding"/>
    <property type="evidence" value="ECO:0007669"/>
    <property type="project" value="UniProtKB-UniRule"/>
</dbReference>
<dbReference type="SUPFAM" id="SSF52507">
    <property type="entry name" value="Homo-oligomeric flavin-containing Cys decarboxylases, HFCD"/>
    <property type="match status" value="1"/>
</dbReference>
<keyword evidence="3" id="KW-0479">Metal-binding</keyword>
<keyword evidence="3 4" id="KW-0285">Flavoprotein</keyword>
<comment type="function">
    <text evidence="3">Catalyzes two sequential steps in the biosynthesis of coenzyme A. In the first step cysteine is conjugated to 4'-phosphopantothenate to form 4-phosphopantothenoylcysteine. In the second step the latter compound is decarboxylated to form 4'-phosphopantotheine.</text>
</comment>
<organism evidence="7 8">
    <name type="scientific">Candidatus Faecivivens stercoravium</name>
    <dbReference type="NCBI Taxonomy" id="2840803"/>
    <lineage>
        <taxon>Bacteria</taxon>
        <taxon>Bacillati</taxon>
        <taxon>Bacillota</taxon>
        <taxon>Clostridia</taxon>
        <taxon>Eubacteriales</taxon>
        <taxon>Oscillospiraceae</taxon>
        <taxon>Oscillospiraceae incertae sedis</taxon>
        <taxon>Candidatus Faecivivens</taxon>
    </lineage>
</organism>
<dbReference type="EMBL" id="DVHA01000241">
    <property type="protein sequence ID" value="HIR61394.1"/>
    <property type="molecule type" value="Genomic_DNA"/>
</dbReference>
<dbReference type="Gene3D" id="3.40.50.10300">
    <property type="entry name" value="CoaB-like"/>
    <property type="match status" value="1"/>
</dbReference>
<reference evidence="7" key="2">
    <citation type="journal article" date="2021" name="PeerJ">
        <title>Extensive microbial diversity within the chicken gut microbiome revealed by metagenomics and culture.</title>
        <authorList>
            <person name="Gilroy R."/>
            <person name="Ravi A."/>
            <person name="Getino M."/>
            <person name="Pursley I."/>
            <person name="Horton D.L."/>
            <person name="Alikhan N.F."/>
            <person name="Baker D."/>
            <person name="Gharbi K."/>
            <person name="Hall N."/>
            <person name="Watson M."/>
            <person name="Adriaenssens E.M."/>
            <person name="Foster-Nyarko E."/>
            <person name="Jarju S."/>
            <person name="Secka A."/>
            <person name="Antonio M."/>
            <person name="Oren A."/>
            <person name="Chaudhuri R.R."/>
            <person name="La Ragione R."/>
            <person name="Hildebrand F."/>
            <person name="Pallen M.J."/>
        </authorList>
    </citation>
    <scope>NUCLEOTIDE SEQUENCE</scope>
    <source>
        <strain evidence="7">CHK189-12415</strain>
    </source>
</reference>
<sequence length="403" mass="43610">MGELSGKTILVGVTGGIAAYKTPNLVSMLVQQGADVHVLLTENAKNIIPPVPFEALTGNRCLTSPFERSDPPVIHHIALAKKADLVIIAPASADVIGKCANGIADDMLTSTILACQCPVYFAPAMNDRMYVNSIVQENMEKLRRHGWHQIDPVSGHLACGTDGLGKMPDPKELYQYVRRELAFPHDLAGMKVLVTAGATQEAIDPVRYITNHSSGRMGYAVAEAAMLRGAEVTLVSGQTALAPPPFVERVPVVSAEDMFREVTARAPGMDFVIKAAAVADYTPEETADHKIKKADGEMAIRLRRTKDILAFLGEHKPAGQLLCGFSMETENLIENSRGKLFRKNLDMIAANSLKTPGAGFQGETNVLTLITRDAEIPLPLMSKFEAAGKLLDTLLAMRKERNN</sequence>
<feature type="region of interest" description="Phosphopantothenate--cysteine ligase" evidence="3">
    <location>
        <begin position="192"/>
        <end position="403"/>
    </location>
</feature>
<dbReference type="Gene3D" id="3.40.50.1950">
    <property type="entry name" value="Flavin prenyltransferase-like"/>
    <property type="match status" value="1"/>
</dbReference>
<dbReference type="Proteomes" id="UP000824241">
    <property type="component" value="Unassembled WGS sequence"/>
</dbReference>
<feature type="binding site" evidence="3">
    <location>
        <position position="339"/>
    </location>
    <ligand>
        <name>CTP</name>
        <dbReference type="ChEBI" id="CHEBI:37563"/>
    </ligand>
</feature>
<evidence type="ECO:0000256" key="2">
    <source>
        <dbReference type="ARBA" id="ARBA00023239"/>
    </source>
</evidence>
<comment type="caution">
    <text evidence="3">Lacks conserved residue(s) required for the propagation of feature annotation.</text>
</comment>
<dbReference type="GO" id="GO:0015941">
    <property type="term" value="P:pantothenate catabolic process"/>
    <property type="evidence" value="ECO:0007669"/>
    <property type="project" value="InterPro"/>
</dbReference>
<comment type="catalytic activity">
    <reaction evidence="3 4">
        <text>N-[(R)-4-phosphopantothenoyl]-L-cysteine + H(+) = (R)-4'-phosphopantetheine + CO2</text>
        <dbReference type="Rhea" id="RHEA:16793"/>
        <dbReference type="ChEBI" id="CHEBI:15378"/>
        <dbReference type="ChEBI" id="CHEBI:16526"/>
        <dbReference type="ChEBI" id="CHEBI:59458"/>
        <dbReference type="ChEBI" id="CHEBI:61723"/>
        <dbReference type="EC" id="4.1.1.36"/>
    </reaction>
</comment>
<dbReference type="GO" id="GO:0004633">
    <property type="term" value="F:phosphopantothenoylcysteine decarboxylase activity"/>
    <property type="evidence" value="ECO:0007669"/>
    <property type="project" value="UniProtKB-UniRule"/>
</dbReference>
<comment type="caution">
    <text evidence="7">The sequence shown here is derived from an EMBL/GenBank/DDBJ whole genome shotgun (WGS) entry which is preliminary data.</text>
</comment>
<evidence type="ECO:0000256" key="4">
    <source>
        <dbReference type="RuleBase" id="RU364078"/>
    </source>
</evidence>
<evidence type="ECO:0000259" key="6">
    <source>
        <dbReference type="Pfam" id="PF04127"/>
    </source>
</evidence>
<evidence type="ECO:0000313" key="7">
    <source>
        <dbReference type="EMBL" id="HIR61394.1"/>
    </source>
</evidence>